<dbReference type="EMBL" id="AAZO01001834">
    <property type="status" value="NOT_ANNOTATED_CDS"/>
    <property type="molecule type" value="Genomic_DNA"/>
</dbReference>
<dbReference type="KEGG" id="phu:Phum_PHUM156830"/>
<sequence>MGKLYERCHLNEESLSAQLQGFDFETREEKSDLAQLKEDLQTKLEEEKLGREKENVEAVNKFTALQQQYKLLQSQHDDVNLECDKLKQSQLTEIEEKSRLEGLVEKLKDELKLVKESKTNDLEHLKNKYDILEQEIIHLRESKKQLMDELRSQIKLPDKLPLILNNSTVSKADRSENLPQPLMDGKIYSQPSFKSSTSAKKVEQELFPSGNNIYLNTSTPMINPDAVNSQDKILSAAPMAQPKQEPLPNLIVYDNKENVGAKPDDMMKENDEQLQQQQQQQQHEKQNDEPPAQGVLRAPGMQRQTNDKHTRMYL</sequence>
<evidence type="ECO:0000256" key="1">
    <source>
        <dbReference type="SAM" id="Coils"/>
    </source>
</evidence>
<feature type="region of interest" description="Disordered" evidence="2">
    <location>
        <begin position="239"/>
        <end position="314"/>
    </location>
</feature>
<dbReference type="STRING" id="121224.E0VFF8"/>
<dbReference type="VEuPathDB" id="VectorBase:PHUM156830"/>
<evidence type="ECO:0000313" key="3">
    <source>
        <dbReference type="EMBL" id="EEB12114.1"/>
    </source>
</evidence>
<proteinExistence type="predicted"/>
<feature type="compositionally biased region" description="Basic and acidic residues" evidence="2">
    <location>
        <begin position="305"/>
        <end position="314"/>
    </location>
</feature>
<gene>
    <name evidence="4" type="primary">8236504</name>
    <name evidence="3" type="ORF">Phum_PHUM156830</name>
</gene>
<keyword evidence="5" id="KW-1185">Reference proteome</keyword>
<reference evidence="3" key="2">
    <citation type="submission" date="2007-04" db="EMBL/GenBank/DDBJ databases">
        <title>The genome of the human body louse.</title>
        <authorList>
            <consortium name="The Human Body Louse Genome Consortium"/>
            <person name="Kirkness E."/>
            <person name="Walenz B."/>
            <person name="Hass B."/>
            <person name="Bruggner R."/>
            <person name="Strausberg R."/>
        </authorList>
    </citation>
    <scope>NUCLEOTIDE SEQUENCE</scope>
    <source>
        <strain evidence="3">USDA</strain>
    </source>
</reference>
<feature type="coiled-coil region" evidence="1">
    <location>
        <begin position="26"/>
        <end position="149"/>
    </location>
</feature>
<dbReference type="OrthoDB" id="6288648at2759"/>
<dbReference type="EnsemblMetazoa" id="PHUM156830-RA">
    <property type="protein sequence ID" value="PHUM156830-PA"/>
    <property type="gene ID" value="PHUM156830"/>
</dbReference>
<protein>
    <submittedName>
        <fullName evidence="3 4">Uncharacterized protein</fullName>
    </submittedName>
</protein>
<dbReference type="AlphaFoldDB" id="E0VFF8"/>
<dbReference type="CTD" id="8236504"/>
<dbReference type="GeneID" id="8236504"/>
<feature type="compositionally biased region" description="Basic and acidic residues" evidence="2">
    <location>
        <begin position="254"/>
        <end position="271"/>
    </location>
</feature>
<dbReference type="Proteomes" id="UP000009046">
    <property type="component" value="Unassembled WGS sequence"/>
</dbReference>
<reference evidence="4" key="3">
    <citation type="submission" date="2021-02" db="UniProtKB">
        <authorList>
            <consortium name="EnsemblMetazoa"/>
        </authorList>
    </citation>
    <scope>IDENTIFICATION</scope>
    <source>
        <strain evidence="4">USDA</strain>
    </source>
</reference>
<reference evidence="3" key="1">
    <citation type="submission" date="2007-04" db="EMBL/GenBank/DDBJ databases">
        <title>Annotation of Pediculus humanus corporis strain USDA.</title>
        <authorList>
            <person name="Kirkness E."/>
            <person name="Hannick L."/>
            <person name="Hass B."/>
            <person name="Bruggner R."/>
            <person name="Lawson D."/>
            <person name="Bidwell S."/>
            <person name="Joardar V."/>
            <person name="Caler E."/>
            <person name="Walenz B."/>
            <person name="Inman J."/>
            <person name="Schobel S."/>
            <person name="Galinsky K."/>
            <person name="Amedeo P."/>
            <person name="Strausberg R."/>
        </authorList>
    </citation>
    <scope>NUCLEOTIDE SEQUENCE</scope>
    <source>
        <strain evidence="3">USDA</strain>
    </source>
</reference>
<evidence type="ECO:0000256" key="2">
    <source>
        <dbReference type="SAM" id="MobiDB-lite"/>
    </source>
</evidence>
<evidence type="ECO:0000313" key="4">
    <source>
        <dbReference type="EnsemblMetazoa" id="PHUM156830-PA"/>
    </source>
</evidence>
<keyword evidence="1" id="KW-0175">Coiled coil</keyword>
<dbReference type="InParanoid" id="E0VFF8"/>
<dbReference type="EMBL" id="DS235111">
    <property type="protein sequence ID" value="EEB12114.1"/>
    <property type="molecule type" value="Genomic_DNA"/>
</dbReference>
<organism>
    <name type="scientific">Pediculus humanus subsp. corporis</name>
    <name type="common">Body louse</name>
    <dbReference type="NCBI Taxonomy" id="121224"/>
    <lineage>
        <taxon>Eukaryota</taxon>
        <taxon>Metazoa</taxon>
        <taxon>Ecdysozoa</taxon>
        <taxon>Arthropoda</taxon>
        <taxon>Hexapoda</taxon>
        <taxon>Insecta</taxon>
        <taxon>Pterygota</taxon>
        <taxon>Neoptera</taxon>
        <taxon>Paraneoptera</taxon>
        <taxon>Psocodea</taxon>
        <taxon>Troctomorpha</taxon>
        <taxon>Phthiraptera</taxon>
        <taxon>Anoplura</taxon>
        <taxon>Pediculidae</taxon>
        <taxon>Pediculus</taxon>
    </lineage>
</organism>
<accession>E0VFF8</accession>
<name>E0VFF8_PEDHC</name>
<dbReference type="HOGENOM" id="CLU_886534_0_0_1"/>
<dbReference type="RefSeq" id="XP_002424852.1">
    <property type="nucleotide sequence ID" value="XM_002424807.1"/>
</dbReference>
<evidence type="ECO:0000313" key="5">
    <source>
        <dbReference type="Proteomes" id="UP000009046"/>
    </source>
</evidence>